<name>A0ABY2M571_9LEPT</name>
<evidence type="ECO:0000313" key="2">
    <source>
        <dbReference type="Proteomes" id="UP000298200"/>
    </source>
</evidence>
<reference evidence="2" key="1">
    <citation type="journal article" date="2019" name="PLoS Negl. Trop. Dis.">
        <title>Revisiting the worldwide diversity of Leptospira species in the environment.</title>
        <authorList>
            <person name="Vincent A.T."/>
            <person name="Schiettekatte O."/>
            <person name="Bourhy P."/>
            <person name="Veyrier F.J."/>
            <person name="Picardeau M."/>
        </authorList>
    </citation>
    <scope>NUCLEOTIDE SEQUENCE [LARGE SCALE GENOMIC DNA]</scope>
    <source>
        <strain evidence="2">201800272</strain>
    </source>
</reference>
<sequence>MNKKYRTIIILEKNENVTNFIFGHSILWEKTELDYTIEKWTKKDISNFTIWFSDITESELNDIESSLLSNNFDFKGIQLCNGSPFFSEDNQFLEPDSPKFNPFITLCTKRKIYYRKPIYLSGLDQYLQDRESILKEIRDNFGIDLISYPFMFDTFSIYKPSRLFFRIHGDKESKKALIIKAYDEFKQYNESDVEITIYNDSEEHFIHKFKLDTLYTKNKIECGFNPSRAIIEVTNPSKETVYKTDNYFIKKIVLTMGIGKTPIQTDSGVVRPFSSETFEIGGDE</sequence>
<proteinExistence type="predicted"/>
<comment type="caution">
    <text evidence="1">The sequence shown here is derived from an EMBL/GenBank/DDBJ whole genome shotgun (WGS) entry which is preliminary data.</text>
</comment>
<protein>
    <submittedName>
        <fullName evidence="1">Uncharacterized protein</fullName>
    </submittedName>
</protein>
<organism evidence="1 2">
    <name type="scientific">Leptospira yanagawae</name>
    <dbReference type="NCBI Taxonomy" id="293069"/>
    <lineage>
        <taxon>Bacteria</taxon>
        <taxon>Pseudomonadati</taxon>
        <taxon>Spirochaetota</taxon>
        <taxon>Spirochaetia</taxon>
        <taxon>Leptospirales</taxon>
        <taxon>Leptospiraceae</taxon>
        <taxon>Leptospira</taxon>
    </lineage>
</organism>
<keyword evidence="2" id="KW-1185">Reference proteome</keyword>
<dbReference type="EMBL" id="RQFU01000008">
    <property type="protein sequence ID" value="TGL23073.1"/>
    <property type="molecule type" value="Genomic_DNA"/>
</dbReference>
<dbReference type="RefSeq" id="WP_135634254.1">
    <property type="nucleotide sequence ID" value="NZ_RQFU01000008.1"/>
</dbReference>
<gene>
    <name evidence="1" type="ORF">EHQ46_06030</name>
</gene>
<evidence type="ECO:0000313" key="1">
    <source>
        <dbReference type="EMBL" id="TGL23073.1"/>
    </source>
</evidence>
<dbReference type="Proteomes" id="UP000298200">
    <property type="component" value="Unassembled WGS sequence"/>
</dbReference>
<accession>A0ABY2M571</accession>